<sequence>MSRAESRILLPRLNKQTRTTVALQRQRRRRFIYSPISISKSVQQMFLMEGKCIPGSHCWFVRQQRVTSVQCSSRLDKSAGGPGDHTPLSTAPITMLLHPWQCT</sequence>
<protein>
    <submittedName>
        <fullName evidence="1">Uncharacterized protein</fullName>
    </submittedName>
</protein>
<reference evidence="1 2" key="1">
    <citation type="journal article" date="2019" name="Sci. Rep.">
        <title>Orb-weaving spider Araneus ventricosus genome elucidates the spidroin gene catalogue.</title>
        <authorList>
            <person name="Kono N."/>
            <person name="Nakamura H."/>
            <person name="Ohtoshi R."/>
            <person name="Moran D.A.P."/>
            <person name="Shinohara A."/>
            <person name="Yoshida Y."/>
            <person name="Fujiwara M."/>
            <person name="Mori M."/>
            <person name="Tomita M."/>
            <person name="Arakawa K."/>
        </authorList>
    </citation>
    <scope>NUCLEOTIDE SEQUENCE [LARGE SCALE GENOMIC DNA]</scope>
</reference>
<keyword evidence="2" id="KW-1185">Reference proteome</keyword>
<dbReference type="Proteomes" id="UP000499080">
    <property type="component" value="Unassembled WGS sequence"/>
</dbReference>
<gene>
    <name evidence="1" type="ORF">AVEN_1165_1</name>
</gene>
<organism evidence="1 2">
    <name type="scientific">Araneus ventricosus</name>
    <name type="common">Orbweaver spider</name>
    <name type="synonym">Epeira ventricosa</name>
    <dbReference type="NCBI Taxonomy" id="182803"/>
    <lineage>
        <taxon>Eukaryota</taxon>
        <taxon>Metazoa</taxon>
        <taxon>Ecdysozoa</taxon>
        <taxon>Arthropoda</taxon>
        <taxon>Chelicerata</taxon>
        <taxon>Arachnida</taxon>
        <taxon>Araneae</taxon>
        <taxon>Araneomorphae</taxon>
        <taxon>Entelegynae</taxon>
        <taxon>Araneoidea</taxon>
        <taxon>Araneidae</taxon>
        <taxon>Araneus</taxon>
    </lineage>
</organism>
<comment type="caution">
    <text evidence="1">The sequence shown here is derived from an EMBL/GenBank/DDBJ whole genome shotgun (WGS) entry which is preliminary data.</text>
</comment>
<dbReference type="EMBL" id="BGPR01000563">
    <property type="protein sequence ID" value="GBM26557.1"/>
    <property type="molecule type" value="Genomic_DNA"/>
</dbReference>
<name>A0A4Y2ECR0_ARAVE</name>
<evidence type="ECO:0000313" key="2">
    <source>
        <dbReference type="Proteomes" id="UP000499080"/>
    </source>
</evidence>
<evidence type="ECO:0000313" key="1">
    <source>
        <dbReference type="EMBL" id="GBM26557.1"/>
    </source>
</evidence>
<accession>A0A4Y2ECR0</accession>
<proteinExistence type="predicted"/>
<dbReference type="AlphaFoldDB" id="A0A4Y2ECR0"/>